<dbReference type="InterPro" id="IPR036097">
    <property type="entry name" value="HisK_dim/P_sf"/>
</dbReference>
<organism evidence="6 7">
    <name type="scientific">Golovinomyces cichoracearum</name>
    <dbReference type="NCBI Taxonomy" id="62708"/>
    <lineage>
        <taxon>Eukaryota</taxon>
        <taxon>Fungi</taxon>
        <taxon>Dikarya</taxon>
        <taxon>Ascomycota</taxon>
        <taxon>Pezizomycotina</taxon>
        <taxon>Leotiomycetes</taxon>
        <taxon>Erysiphales</taxon>
        <taxon>Erysiphaceae</taxon>
        <taxon>Golovinomyces</taxon>
    </lineage>
</organism>
<dbReference type="InterPro" id="IPR005467">
    <property type="entry name" value="His_kinase_dom"/>
</dbReference>
<sequence>MLSSARQRELFRYYQPADIDCEVNNKRTSSHDPCLTAFVQLGVLKLKFSRGYVTLTTGDPKHAYYVLAESMSAFSLQKDEFEEDELWHGVGLATNDSSGIGHELISEFNQPENSPKLIFIGDIMKDEKYSKYYNEEFKVRSLVLVPLKSVMHGMIIGTYCLTDENPHECINEEDCQFLYDMTTTVSDHLESERVKRVQHRAERMIKALGLFIEGKSSLRDWWLETGHRTQQSHLRKRATKQRPLELLADLEFGIQERVDYYTEHGLHELQVNEQPMPSNDASSNSSVYSLNKRTISESQALQDNTELSIPSLRVAAPDTQTKSTSPNPRTLMVRNPSILTTDTNLTEPSPDMEKQSFISFETAPGITSKESSQALLTSNIKKVFARASNLIRESISVEGVVYFDATDRSNNKISDTSEPIEIVANDSSRLSSIASPEGDVSPKSAEAETGAARQSCNVLGYSTKTSSSLYGSRELENLQKFPESIMRKLLEDYPHGSVFNFDEDGSPSFESHDLISDSYRESDRKKQYTAIMSALPGVRSVFWFPLWDPNHDRWYSGSLVWSTSPTRVLCPVEDLAYLATFGNSVMTEVSRLSAQVLSKMKTNFISSISHELRSPLHGVLASVEFLRETDMNELQIEMVNNIHASGKILLDTINHVLDFSKVNSRAKYGKKFNGLSRFKPESKKIPLGIDSADLCIISEEVIDTVFAGFIVSKKAFSHSNRETRHTISREIYPVSIIVDIPFRQNWTYGIDKGAWRRILMNLFSNAMIYTTVGFIKVSLDIEESSRLPNNKNDTRFTLVLKVKDSGRGMSADFLKFELYKPFTQEDPLVPGAGLGLSIVQAIVHDMNGNIAFSSEPGTGTEAIVRIPVEQNSISKKVEERKLVTKVRAQCDGYTVRMVGFDRYPDLGEEPTGILSKESVSAINLRNSMESCLRDWFGVKTVPPLQSETTTNLVLIMESGLSNKSVDDILNSFCPRETKKKNVVIIFTNRYHTTTKVAESENFKCFYLEQPFGPHKICEILHQAFCLPDEDQAKINRTLQKRFQLSIPEEPSEISTSPTTPRQTSFDKSSPKPSKNILKTPSKPQALASEAVSPFLNSCLPIRLNSSSHLDTPDISTNKDSSAKKDLRVLLVDDNDINLRLLIATMRRLKFDYATAVNGLEALNSYKNNLGRFDVILMDISMPVMSGTESSKHIRSFEKEKNLDAVMLIALTGAANERTRKEAYNCGIDFYLTKPVPMKVLRGMLNDLSIKGRKAVTR</sequence>
<feature type="region of interest" description="Disordered" evidence="3">
    <location>
        <begin position="1045"/>
        <end position="1076"/>
    </location>
</feature>
<dbReference type="Pfam" id="PF02518">
    <property type="entry name" value="HATPase_c"/>
    <property type="match status" value="1"/>
</dbReference>
<dbReference type="InterPro" id="IPR003594">
    <property type="entry name" value="HATPase_dom"/>
</dbReference>
<accession>A0A420HN79</accession>
<dbReference type="Pfam" id="PF00512">
    <property type="entry name" value="HisKA"/>
    <property type="match status" value="1"/>
</dbReference>
<dbReference type="InterPro" id="IPR004358">
    <property type="entry name" value="Sig_transdc_His_kin-like_C"/>
</dbReference>
<evidence type="ECO:0000259" key="5">
    <source>
        <dbReference type="PROSITE" id="PS50110"/>
    </source>
</evidence>
<evidence type="ECO:0000256" key="2">
    <source>
        <dbReference type="PROSITE-ProRule" id="PRU00169"/>
    </source>
</evidence>
<dbReference type="SUPFAM" id="SSF55874">
    <property type="entry name" value="ATPase domain of HSP90 chaperone/DNA topoisomerase II/histidine kinase"/>
    <property type="match status" value="1"/>
</dbReference>
<dbReference type="Proteomes" id="UP000285405">
    <property type="component" value="Unassembled WGS sequence"/>
</dbReference>
<evidence type="ECO:0000256" key="3">
    <source>
        <dbReference type="SAM" id="MobiDB-lite"/>
    </source>
</evidence>
<dbReference type="PANTHER" id="PTHR43719">
    <property type="entry name" value="TWO-COMPONENT HISTIDINE KINASE"/>
    <property type="match status" value="1"/>
</dbReference>
<dbReference type="PANTHER" id="PTHR43719:SF28">
    <property type="entry name" value="PEROXIDE STRESS-ACTIVATED HISTIDINE KINASE MAK1-RELATED"/>
    <property type="match status" value="1"/>
</dbReference>
<dbReference type="InterPro" id="IPR036890">
    <property type="entry name" value="HATPase_C_sf"/>
</dbReference>
<dbReference type="InterPro" id="IPR011006">
    <property type="entry name" value="CheY-like_superfamily"/>
</dbReference>
<feature type="modified residue" description="4-aspartylphosphate" evidence="2">
    <location>
        <position position="1178"/>
    </location>
</feature>
<evidence type="ECO:0000313" key="6">
    <source>
        <dbReference type="EMBL" id="RKF58883.1"/>
    </source>
</evidence>
<evidence type="ECO:0000259" key="4">
    <source>
        <dbReference type="PROSITE" id="PS50109"/>
    </source>
</evidence>
<feature type="compositionally biased region" description="Polar residues" evidence="3">
    <location>
        <begin position="1061"/>
        <end position="1076"/>
    </location>
</feature>
<dbReference type="SUPFAM" id="SSF55781">
    <property type="entry name" value="GAF domain-like"/>
    <property type="match status" value="1"/>
</dbReference>
<reference evidence="6 7" key="1">
    <citation type="journal article" date="2018" name="BMC Genomics">
        <title>Comparative genome analyses reveal sequence features reflecting distinct modes of host-adaptation between dicot and monocot powdery mildew.</title>
        <authorList>
            <person name="Wu Y."/>
            <person name="Ma X."/>
            <person name="Pan Z."/>
            <person name="Kale S.D."/>
            <person name="Song Y."/>
            <person name="King H."/>
            <person name="Zhang Q."/>
            <person name="Presley C."/>
            <person name="Deng X."/>
            <person name="Wei C.I."/>
            <person name="Xiao S."/>
        </authorList>
    </citation>
    <scope>NUCLEOTIDE SEQUENCE [LARGE SCALE GENOMIC DNA]</scope>
    <source>
        <strain evidence="6">UCSC1</strain>
    </source>
</reference>
<dbReference type="SMART" id="SM00387">
    <property type="entry name" value="HATPase_c"/>
    <property type="match status" value="1"/>
</dbReference>
<dbReference type="EMBL" id="MCBR01017994">
    <property type="protein sequence ID" value="RKF58883.1"/>
    <property type="molecule type" value="Genomic_DNA"/>
</dbReference>
<gene>
    <name evidence="6" type="ORF">GcC1_179020</name>
</gene>
<keyword evidence="6" id="KW-0418">Kinase</keyword>
<name>A0A420HN79_9PEZI</name>
<dbReference type="FunFam" id="1.10.287.130:FF:000023">
    <property type="entry name" value="Sensor histidine kinase/response regulator, putative"/>
    <property type="match status" value="1"/>
</dbReference>
<dbReference type="SUPFAM" id="SSF47384">
    <property type="entry name" value="Homodimeric domain of signal transducing histidine kinase"/>
    <property type="match status" value="1"/>
</dbReference>
<feature type="region of interest" description="Disordered" evidence="3">
    <location>
        <begin position="431"/>
        <end position="452"/>
    </location>
</feature>
<feature type="domain" description="Response regulatory" evidence="5">
    <location>
        <begin position="1127"/>
        <end position="1248"/>
    </location>
</feature>
<evidence type="ECO:0000313" key="7">
    <source>
        <dbReference type="Proteomes" id="UP000285405"/>
    </source>
</evidence>
<dbReference type="CDD" id="cd00082">
    <property type="entry name" value="HisKA"/>
    <property type="match status" value="1"/>
</dbReference>
<dbReference type="Gene3D" id="3.40.50.2300">
    <property type="match status" value="1"/>
</dbReference>
<feature type="compositionally biased region" description="Low complexity" evidence="3">
    <location>
        <begin position="1045"/>
        <end position="1060"/>
    </location>
</feature>
<dbReference type="AlphaFoldDB" id="A0A420HN79"/>
<dbReference type="PRINTS" id="PR00344">
    <property type="entry name" value="BCTRLSENSOR"/>
</dbReference>
<dbReference type="Pfam" id="PF00072">
    <property type="entry name" value="Response_reg"/>
    <property type="match status" value="1"/>
</dbReference>
<evidence type="ECO:0000256" key="1">
    <source>
        <dbReference type="ARBA" id="ARBA00022553"/>
    </source>
</evidence>
<dbReference type="CDD" id="cd17546">
    <property type="entry name" value="REC_hyHK_CKI1_RcsC-like"/>
    <property type="match status" value="1"/>
</dbReference>
<dbReference type="SUPFAM" id="SSF52172">
    <property type="entry name" value="CheY-like"/>
    <property type="match status" value="1"/>
</dbReference>
<comment type="caution">
    <text evidence="6">The sequence shown here is derived from an EMBL/GenBank/DDBJ whole genome shotgun (WGS) entry which is preliminary data.</text>
</comment>
<dbReference type="Gene3D" id="1.10.287.130">
    <property type="match status" value="1"/>
</dbReference>
<dbReference type="OrthoDB" id="303614at2759"/>
<dbReference type="GO" id="GO:0000155">
    <property type="term" value="F:phosphorelay sensor kinase activity"/>
    <property type="evidence" value="ECO:0007669"/>
    <property type="project" value="InterPro"/>
</dbReference>
<dbReference type="Gene3D" id="3.30.565.10">
    <property type="entry name" value="Histidine kinase-like ATPase, C-terminal domain"/>
    <property type="match status" value="1"/>
</dbReference>
<dbReference type="InterPro" id="IPR050956">
    <property type="entry name" value="2C_system_His_kinase"/>
</dbReference>
<dbReference type="SMART" id="SM00388">
    <property type="entry name" value="HisKA"/>
    <property type="match status" value="1"/>
</dbReference>
<protein>
    <submittedName>
        <fullName evidence="6">Histidine kinase 1</fullName>
    </submittedName>
</protein>
<keyword evidence="1 2" id="KW-0597">Phosphoprotein</keyword>
<feature type="domain" description="Histidine kinase" evidence="4">
    <location>
        <begin position="607"/>
        <end position="870"/>
    </location>
</feature>
<dbReference type="PROSITE" id="PS50109">
    <property type="entry name" value="HIS_KIN"/>
    <property type="match status" value="1"/>
</dbReference>
<dbReference type="InterPro" id="IPR003661">
    <property type="entry name" value="HisK_dim/P_dom"/>
</dbReference>
<keyword evidence="6" id="KW-0808">Transferase</keyword>
<dbReference type="PROSITE" id="PS50110">
    <property type="entry name" value="RESPONSE_REGULATORY"/>
    <property type="match status" value="1"/>
</dbReference>
<dbReference type="InterPro" id="IPR001789">
    <property type="entry name" value="Sig_transdc_resp-reg_receiver"/>
</dbReference>
<dbReference type="SMART" id="SM00448">
    <property type="entry name" value="REC"/>
    <property type="match status" value="1"/>
</dbReference>
<proteinExistence type="predicted"/>